<protein>
    <submittedName>
        <fullName evidence="1">Uncharacterized protein</fullName>
    </submittedName>
</protein>
<dbReference type="OrthoDB" id="5945798at2759"/>
<evidence type="ECO:0000313" key="2">
    <source>
        <dbReference type="Proteomes" id="UP000298061"/>
    </source>
</evidence>
<name>A0A4Z0A997_9AGAM</name>
<dbReference type="EMBL" id="SFCI01000074">
    <property type="protein sequence ID" value="TFY82844.1"/>
    <property type="molecule type" value="Genomic_DNA"/>
</dbReference>
<organism evidence="1 2">
    <name type="scientific">Hericium alpestre</name>
    <dbReference type="NCBI Taxonomy" id="135208"/>
    <lineage>
        <taxon>Eukaryota</taxon>
        <taxon>Fungi</taxon>
        <taxon>Dikarya</taxon>
        <taxon>Basidiomycota</taxon>
        <taxon>Agaricomycotina</taxon>
        <taxon>Agaricomycetes</taxon>
        <taxon>Russulales</taxon>
        <taxon>Hericiaceae</taxon>
        <taxon>Hericium</taxon>
    </lineage>
</organism>
<dbReference type="InterPro" id="IPR046341">
    <property type="entry name" value="SET_dom_sf"/>
</dbReference>
<dbReference type="SUPFAM" id="SSF82199">
    <property type="entry name" value="SET domain"/>
    <property type="match status" value="1"/>
</dbReference>
<proteinExistence type="predicted"/>
<dbReference type="STRING" id="135208.A0A4Z0A997"/>
<keyword evidence="2" id="KW-1185">Reference proteome</keyword>
<reference evidence="1 2" key="1">
    <citation type="submission" date="2019-02" db="EMBL/GenBank/DDBJ databases">
        <title>Genome sequencing of the rare red list fungi Hericium alpestre (H. flagellum).</title>
        <authorList>
            <person name="Buettner E."/>
            <person name="Kellner H."/>
        </authorList>
    </citation>
    <scope>NUCLEOTIDE SEQUENCE [LARGE SCALE GENOMIC DNA]</scope>
    <source>
        <strain evidence="1 2">DSM 108284</strain>
    </source>
</reference>
<dbReference type="AlphaFoldDB" id="A0A4Z0A997"/>
<sequence>MSMPKSFIGANGMVITSVPGGASPRDTTACALPSGMKEHILAQPGFPHSIPSPTSPAHCIMLVKGAGLGMYATRPIGAGEVIFAERALVITPQSIIVVPVSPDALGTREDVAKRRAKYRKELMAMLLDRMSPENAAAYRALVNSHMNDGYGPLAEIFDTNSWQISIAEMRKAILGHLGNPLTNISGVCDTLSRINHRHVLAPLHNPEERAGATF</sequence>
<gene>
    <name evidence="1" type="ORF">EWM64_g1167</name>
</gene>
<accession>A0A4Z0A997</accession>
<dbReference type="Proteomes" id="UP000298061">
    <property type="component" value="Unassembled WGS sequence"/>
</dbReference>
<comment type="caution">
    <text evidence="1">The sequence shown here is derived from an EMBL/GenBank/DDBJ whole genome shotgun (WGS) entry which is preliminary data.</text>
</comment>
<evidence type="ECO:0000313" key="1">
    <source>
        <dbReference type="EMBL" id="TFY82844.1"/>
    </source>
</evidence>